<reference evidence="2 3" key="1">
    <citation type="submission" date="2017-10" db="EMBL/GenBank/DDBJ databases">
        <title>Comparative genomics in systemic dimorphic fungi from Ajellomycetaceae.</title>
        <authorList>
            <person name="Munoz J.F."/>
            <person name="Mcewen J.G."/>
            <person name="Clay O.K."/>
            <person name="Cuomo C.A."/>
        </authorList>
    </citation>
    <scope>NUCLEOTIDE SEQUENCE [LARGE SCALE GENOMIC DNA]</scope>
    <source>
        <strain evidence="2 3">UAMH5409</strain>
    </source>
</reference>
<protein>
    <submittedName>
        <fullName evidence="2">Uncharacterized protein</fullName>
    </submittedName>
</protein>
<organism evidence="2 3">
    <name type="scientific">Helicocarpus griseus UAMH5409</name>
    <dbReference type="NCBI Taxonomy" id="1447875"/>
    <lineage>
        <taxon>Eukaryota</taxon>
        <taxon>Fungi</taxon>
        <taxon>Dikarya</taxon>
        <taxon>Ascomycota</taxon>
        <taxon>Pezizomycotina</taxon>
        <taxon>Eurotiomycetes</taxon>
        <taxon>Eurotiomycetidae</taxon>
        <taxon>Onygenales</taxon>
        <taxon>Ajellomycetaceae</taxon>
        <taxon>Helicocarpus</taxon>
    </lineage>
</organism>
<proteinExistence type="predicted"/>
<feature type="region of interest" description="Disordered" evidence="1">
    <location>
        <begin position="1"/>
        <end position="24"/>
    </location>
</feature>
<feature type="region of interest" description="Disordered" evidence="1">
    <location>
        <begin position="312"/>
        <end position="392"/>
    </location>
</feature>
<evidence type="ECO:0000313" key="3">
    <source>
        <dbReference type="Proteomes" id="UP000223968"/>
    </source>
</evidence>
<dbReference type="AlphaFoldDB" id="A0A2B7YBY3"/>
<sequence length="392" mass="43645">MTTQYQSPASPCFDPAPVSERRGSYYRPYGWRRSTRRYNNRQRYYGQSASRARHSEWRYKTLRSARPPREFLDKWRPASDSSASSDEQAVTSSFCKPYPSVEGLLEQPAKIPRLISPNTRDQTFTEIMNGAFDLKGSPFSLGKKLASSAAFSDDNWMLQTPLEHLSSDTKSHTGSCSSTTAQTQNHRTQSQKPQQNDDHAPPLQDSQQEENINTVDKVSTTDLSAADRDPSTLVQDRIQPDPVTVGFGIAENAMPINMNEFSQLLQMIELHGRQSKDLADLVSNYLDRTGSRYYDISSLAGGIQKYYTKPLRRRNQSSENSLHVASLPGGGDSPDPPRDHQIPFRGHMIDRVDTVEPAVNVDKSQDSEGPDMASSENSADSGDSAATGRDQG</sequence>
<name>A0A2B7YBY3_9EURO</name>
<dbReference type="EMBL" id="PDNB01000003">
    <property type="protein sequence ID" value="PGH18599.1"/>
    <property type="molecule type" value="Genomic_DNA"/>
</dbReference>
<feature type="region of interest" description="Disordered" evidence="1">
    <location>
        <begin position="70"/>
        <end position="91"/>
    </location>
</feature>
<comment type="caution">
    <text evidence="2">The sequence shown here is derived from an EMBL/GenBank/DDBJ whole genome shotgun (WGS) entry which is preliminary data.</text>
</comment>
<evidence type="ECO:0000313" key="2">
    <source>
        <dbReference type="EMBL" id="PGH18599.1"/>
    </source>
</evidence>
<feature type="compositionally biased region" description="Polar residues" evidence="1">
    <location>
        <begin position="172"/>
        <end position="194"/>
    </location>
</feature>
<accession>A0A2B7YBY3</accession>
<keyword evidence="3" id="KW-1185">Reference proteome</keyword>
<feature type="compositionally biased region" description="Polar residues" evidence="1">
    <location>
        <begin position="204"/>
        <end position="223"/>
    </location>
</feature>
<feature type="region of interest" description="Disordered" evidence="1">
    <location>
        <begin position="165"/>
        <end position="239"/>
    </location>
</feature>
<gene>
    <name evidence="2" type="ORF">AJ79_00378</name>
</gene>
<dbReference type="Proteomes" id="UP000223968">
    <property type="component" value="Unassembled WGS sequence"/>
</dbReference>
<dbReference type="OrthoDB" id="4184863at2759"/>
<feature type="compositionally biased region" description="Basic and acidic residues" evidence="1">
    <location>
        <begin position="335"/>
        <end position="354"/>
    </location>
</feature>
<evidence type="ECO:0000256" key="1">
    <source>
        <dbReference type="SAM" id="MobiDB-lite"/>
    </source>
</evidence>